<feature type="region of interest" description="Disordered" evidence="1">
    <location>
        <begin position="72"/>
        <end position="96"/>
    </location>
</feature>
<evidence type="ECO:0000313" key="2">
    <source>
        <dbReference type="EMBL" id="MBO8192008.1"/>
    </source>
</evidence>
<dbReference type="Proteomes" id="UP001519064">
    <property type="component" value="Unassembled WGS sequence"/>
</dbReference>
<dbReference type="EMBL" id="JADKMA010000037">
    <property type="protein sequence ID" value="MBO8192008.1"/>
    <property type="molecule type" value="Genomic_DNA"/>
</dbReference>
<evidence type="ECO:0000313" key="3">
    <source>
        <dbReference type="Proteomes" id="UP001519064"/>
    </source>
</evidence>
<protein>
    <recommendedName>
        <fullName evidence="4">Lipoprotein</fullName>
    </recommendedName>
</protein>
<gene>
    <name evidence="2" type="ORF">ITI46_10035</name>
</gene>
<dbReference type="RefSeq" id="WP_209239102.1">
    <property type="nucleotide sequence ID" value="NZ_JADKMA010000037.1"/>
</dbReference>
<organism evidence="2 3">
    <name type="scientific">Streptomyces oryzae</name>
    <dbReference type="NCBI Taxonomy" id="1434886"/>
    <lineage>
        <taxon>Bacteria</taxon>
        <taxon>Bacillati</taxon>
        <taxon>Actinomycetota</taxon>
        <taxon>Actinomycetes</taxon>
        <taxon>Kitasatosporales</taxon>
        <taxon>Streptomycetaceae</taxon>
        <taxon>Streptomyces</taxon>
    </lineage>
</organism>
<evidence type="ECO:0008006" key="4">
    <source>
        <dbReference type="Google" id="ProtNLM"/>
    </source>
</evidence>
<reference evidence="2 3" key="1">
    <citation type="submission" date="2020-11" db="EMBL/GenBank/DDBJ databases">
        <title>Streptomyces spirodelae sp. nov., isolated from duckweed.</title>
        <authorList>
            <person name="Saimee Y."/>
            <person name="Duangmal K."/>
        </authorList>
    </citation>
    <scope>NUCLEOTIDE SEQUENCE [LARGE SCALE GENOMIC DNA]</scope>
    <source>
        <strain evidence="2 3">S16-07</strain>
    </source>
</reference>
<comment type="caution">
    <text evidence="2">The sequence shown here is derived from an EMBL/GenBank/DDBJ whole genome shotgun (WGS) entry which is preliminary data.</text>
</comment>
<sequence>MGVSAEWPTDGITAPKRKLLRQSAALAALVTGAALFVVGCGGTEESGNGGPASKAEQPEAADGLKFAQCMRDNGLPDFKDPKPGEGMGAGIEPQSEEFKKAEKVCKKYMPAPPAEEGGAGSGDVWSAKDKLKYAKCMREHGIPSFPDPDESGGFKLDVDPNTPQFHKAEDACEKYQPESLRNMEPNKPAGSSA</sequence>
<keyword evidence="3" id="KW-1185">Reference proteome</keyword>
<feature type="compositionally biased region" description="Basic and acidic residues" evidence="1">
    <location>
        <begin position="166"/>
        <end position="176"/>
    </location>
</feature>
<proteinExistence type="predicted"/>
<name>A0ABS3X9F9_9ACTN</name>
<accession>A0ABS3X9F9</accession>
<evidence type="ECO:0000256" key="1">
    <source>
        <dbReference type="SAM" id="MobiDB-lite"/>
    </source>
</evidence>
<feature type="region of interest" description="Disordered" evidence="1">
    <location>
        <begin position="142"/>
        <end position="193"/>
    </location>
</feature>